<keyword evidence="1" id="KW-0472">Membrane</keyword>
<evidence type="ECO:0000313" key="2">
    <source>
        <dbReference type="EMBL" id="PRY91727.1"/>
    </source>
</evidence>
<organism evidence="2 3">
    <name type="scientific">Donghicola tyrosinivorans</name>
    <dbReference type="NCBI Taxonomy" id="1652492"/>
    <lineage>
        <taxon>Bacteria</taxon>
        <taxon>Pseudomonadati</taxon>
        <taxon>Pseudomonadota</taxon>
        <taxon>Alphaproteobacteria</taxon>
        <taxon>Rhodobacterales</taxon>
        <taxon>Roseobacteraceae</taxon>
        <taxon>Donghicola</taxon>
    </lineage>
</organism>
<keyword evidence="3" id="KW-1185">Reference proteome</keyword>
<keyword evidence="1" id="KW-0812">Transmembrane</keyword>
<feature type="transmembrane region" description="Helical" evidence="1">
    <location>
        <begin position="203"/>
        <end position="228"/>
    </location>
</feature>
<evidence type="ECO:0000313" key="3">
    <source>
        <dbReference type="Proteomes" id="UP000238392"/>
    </source>
</evidence>
<evidence type="ECO:0000256" key="1">
    <source>
        <dbReference type="SAM" id="Phobius"/>
    </source>
</evidence>
<dbReference type="EMBL" id="PVTQ01000003">
    <property type="protein sequence ID" value="PRY91727.1"/>
    <property type="molecule type" value="Genomic_DNA"/>
</dbReference>
<feature type="transmembrane region" description="Helical" evidence="1">
    <location>
        <begin position="122"/>
        <end position="143"/>
    </location>
</feature>
<reference evidence="2 3" key="1">
    <citation type="submission" date="2018-03" db="EMBL/GenBank/DDBJ databases">
        <title>Genomic Encyclopedia of Archaeal and Bacterial Type Strains, Phase II (KMG-II): from individual species to whole genera.</title>
        <authorList>
            <person name="Goeker M."/>
        </authorList>
    </citation>
    <scope>NUCLEOTIDE SEQUENCE [LARGE SCALE GENOMIC DNA]</scope>
    <source>
        <strain evidence="2 3">DSM 100212</strain>
    </source>
</reference>
<protein>
    <submittedName>
        <fullName evidence="2">Uncharacterized protein</fullName>
    </submittedName>
</protein>
<name>A0A2T0WYH7_9RHOB</name>
<comment type="caution">
    <text evidence="2">The sequence shown here is derived from an EMBL/GenBank/DDBJ whole genome shotgun (WGS) entry which is preliminary data.</text>
</comment>
<dbReference type="RefSeq" id="WP_106263391.1">
    <property type="nucleotide sequence ID" value="NZ_PVTQ01000003.1"/>
</dbReference>
<sequence>MGKIPFGILNGVLKGAGNSRENFLSWTSVRTLAEAQLLSKASYLTLAIVPILATLWEEFRHIFVFHWKKIDQDLSAVSSLVLQSQNAPLQGDTEACASGALGELSQQIQVVQSSFGAMNSEFPLTLALGFFASLSIVCGQLIYQTFAPQVLKIYSKSDFVMGKLAQEKEASFAANPSNRQEVESLIEEFIDEYDQLSRKNGMACLYAIILYSVGLAIIIVIIIIQSISVASASGFLLL</sequence>
<accession>A0A2T0WYH7</accession>
<keyword evidence="1" id="KW-1133">Transmembrane helix</keyword>
<proteinExistence type="predicted"/>
<dbReference type="AlphaFoldDB" id="A0A2T0WYH7"/>
<dbReference type="Proteomes" id="UP000238392">
    <property type="component" value="Unassembled WGS sequence"/>
</dbReference>
<gene>
    <name evidence="2" type="ORF">CLV74_103316</name>
</gene>